<keyword evidence="3" id="KW-1185">Reference proteome</keyword>
<reference evidence="2 3" key="1">
    <citation type="submission" date="2020-08" db="EMBL/GenBank/DDBJ databases">
        <title>Sphingobacterium sp. DN04309 isolated from aquaculture water.</title>
        <authorList>
            <person name="Zhang M."/>
        </authorList>
    </citation>
    <scope>NUCLEOTIDE SEQUENCE [LARGE SCALE GENOMIC DNA]</scope>
    <source>
        <strain evidence="2 3">DN04309</strain>
    </source>
</reference>
<keyword evidence="1" id="KW-0472">Membrane</keyword>
<gene>
    <name evidence="2" type="ORF">H8B04_07700</name>
</gene>
<accession>A0ABR7YDS0</accession>
<name>A0ABR7YDS0_9SPHI</name>
<proteinExistence type="predicted"/>
<evidence type="ECO:0000256" key="1">
    <source>
        <dbReference type="SAM" id="Phobius"/>
    </source>
</evidence>
<dbReference type="RefSeq" id="WP_190301976.1">
    <property type="nucleotide sequence ID" value="NZ_JACOIJ010000011.1"/>
</dbReference>
<dbReference type="Proteomes" id="UP000651271">
    <property type="component" value="Unassembled WGS sequence"/>
</dbReference>
<evidence type="ECO:0000313" key="2">
    <source>
        <dbReference type="EMBL" id="MBD1429450.1"/>
    </source>
</evidence>
<organism evidence="2 3">
    <name type="scientific">Sphingobacterium litopenaei</name>
    <dbReference type="NCBI Taxonomy" id="2763500"/>
    <lineage>
        <taxon>Bacteria</taxon>
        <taxon>Pseudomonadati</taxon>
        <taxon>Bacteroidota</taxon>
        <taxon>Sphingobacteriia</taxon>
        <taxon>Sphingobacteriales</taxon>
        <taxon>Sphingobacteriaceae</taxon>
        <taxon>Sphingobacterium</taxon>
    </lineage>
</organism>
<keyword evidence="1" id="KW-1133">Transmembrane helix</keyword>
<evidence type="ECO:0000313" key="3">
    <source>
        <dbReference type="Proteomes" id="UP000651271"/>
    </source>
</evidence>
<sequence length="68" mass="8155">MFLILFFVVLLFEYDMKQNGGIFEMVKGSSYEGTFFLNFMIYFHTFLSITTSLIWNIFDSSILEEIWK</sequence>
<protein>
    <submittedName>
        <fullName evidence="2">Uncharacterized protein</fullName>
    </submittedName>
</protein>
<feature type="transmembrane region" description="Helical" evidence="1">
    <location>
        <begin position="36"/>
        <end position="58"/>
    </location>
</feature>
<comment type="caution">
    <text evidence="2">The sequence shown here is derived from an EMBL/GenBank/DDBJ whole genome shotgun (WGS) entry which is preliminary data.</text>
</comment>
<dbReference type="EMBL" id="JACOIJ010000011">
    <property type="protein sequence ID" value="MBD1429450.1"/>
    <property type="molecule type" value="Genomic_DNA"/>
</dbReference>
<keyword evidence="1" id="KW-0812">Transmembrane</keyword>